<protein>
    <recommendedName>
        <fullName evidence="3">DUF2577 domain-containing protein</fullName>
    </recommendedName>
</protein>
<dbReference type="EMBL" id="LXMA01000038">
    <property type="protein sequence ID" value="OAT71872.1"/>
    <property type="molecule type" value="Genomic_DNA"/>
</dbReference>
<sequence>MMVQTIKKIALEAVQAESPLRFLEAIVVSAPPDLQIKLRDNNKLIIPEDLISIAERLTEPGKELKIGDRVMVAAIQGGQSFFIIDRIAE</sequence>
<name>A0A1B7KP79_PARTM</name>
<dbReference type="InterPro" id="IPR022555">
    <property type="entry name" value="DUF2577"/>
</dbReference>
<dbReference type="Proteomes" id="UP000078290">
    <property type="component" value="Unassembled WGS sequence"/>
</dbReference>
<dbReference type="OrthoDB" id="95576at2"/>
<comment type="caution">
    <text evidence="1">The sequence shown here is derived from an EMBL/GenBank/DDBJ whole genome shotgun (WGS) entry which is preliminary data.</text>
</comment>
<evidence type="ECO:0008006" key="3">
    <source>
        <dbReference type="Google" id="ProtNLM"/>
    </source>
</evidence>
<proteinExistence type="predicted"/>
<reference evidence="2" key="1">
    <citation type="submission" date="2016-05" db="EMBL/GenBank/DDBJ databases">
        <authorList>
            <person name="Wang W."/>
            <person name="Zhu L."/>
        </authorList>
    </citation>
    <scope>NUCLEOTIDE SEQUENCE [LARGE SCALE GENOMIC DNA]</scope>
    <source>
        <strain evidence="2">W-2</strain>
    </source>
</reference>
<evidence type="ECO:0000313" key="2">
    <source>
        <dbReference type="Proteomes" id="UP000078290"/>
    </source>
</evidence>
<dbReference type="Pfam" id="PF10844">
    <property type="entry name" value="DUF2577"/>
    <property type="match status" value="2"/>
</dbReference>
<gene>
    <name evidence="1" type="ORF">A7K69_10705</name>
</gene>
<evidence type="ECO:0000313" key="1">
    <source>
        <dbReference type="EMBL" id="OAT71872.1"/>
    </source>
</evidence>
<organism evidence="1 2">
    <name type="scientific">Parageobacillus thermoglucosidasius</name>
    <name type="common">Geobacillus thermoglucosidasius</name>
    <dbReference type="NCBI Taxonomy" id="1426"/>
    <lineage>
        <taxon>Bacteria</taxon>
        <taxon>Bacillati</taxon>
        <taxon>Bacillota</taxon>
        <taxon>Bacilli</taxon>
        <taxon>Bacillales</taxon>
        <taxon>Anoxybacillaceae</taxon>
        <taxon>Parageobacillus</taxon>
    </lineage>
</organism>
<dbReference type="AlphaFoldDB" id="A0A1B7KP79"/>
<accession>A0A1B7KP79</accession>
<dbReference type="RefSeq" id="WP_064552379.1">
    <property type="nucleotide sequence ID" value="NZ_LXMA01000038.1"/>
</dbReference>